<sequence length="226" mass="23642">MLAPAGLLVAPGPTGLMPRSPGREPAWSRLPCQWVLDGGLRLFRGDAARVGRSTAALKLLLALAVTAGEDGSAVLSCTQLAALAGLSQSLIVAGKKRLCAYDLVRVAPEGQRTRFALTRFDPGARSARIPHDPAYRANPHAEIRGLRALSCRKTGNLDALKLYLLLCAWAGERDGEVRVPLGTAAELLNVTALRVGAALALLAAHDLASVSAPAGGEVWARPLPLP</sequence>
<dbReference type="STRING" id="460265.Mnod_1399"/>
<proteinExistence type="predicted"/>
<keyword evidence="2" id="KW-1185">Reference proteome</keyword>
<accession>B8IM54</accession>
<evidence type="ECO:0000313" key="2">
    <source>
        <dbReference type="Proteomes" id="UP000008207"/>
    </source>
</evidence>
<dbReference type="HOGENOM" id="CLU_1223556_0_0_5"/>
<dbReference type="Proteomes" id="UP000008207">
    <property type="component" value="Chromosome"/>
</dbReference>
<reference evidence="1 2" key="1">
    <citation type="submission" date="2009-01" db="EMBL/GenBank/DDBJ databases">
        <title>Complete sequence of chromosome of Methylobacterium nodulans ORS 2060.</title>
        <authorList>
            <consortium name="US DOE Joint Genome Institute"/>
            <person name="Lucas S."/>
            <person name="Copeland A."/>
            <person name="Lapidus A."/>
            <person name="Glavina del Rio T."/>
            <person name="Dalin E."/>
            <person name="Tice H."/>
            <person name="Bruce D."/>
            <person name="Goodwin L."/>
            <person name="Pitluck S."/>
            <person name="Sims D."/>
            <person name="Brettin T."/>
            <person name="Detter J.C."/>
            <person name="Han C."/>
            <person name="Larimer F."/>
            <person name="Land M."/>
            <person name="Hauser L."/>
            <person name="Kyrpides N."/>
            <person name="Ivanova N."/>
            <person name="Marx C.J."/>
            <person name="Richardson P."/>
        </authorList>
    </citation>
    <scope>NUCLEOTIDE SEQUENCE [LARGE SCALE GENOMIC DNA]</scope>
    <source>
        <strain evidence="2">LMG 21967 / CNCM I-2342 / ORS 2060</strain>
    </source>
</reference>
<dbReference type="RefSeq" id="WP_015928094.1">
    <property type="nucleotide sequence ID" value="NC_011894.1"/>
</dbReference>
<dbReference type="AlphaFoldDB" id="B8IM54"/>
<dbReference type="KEGG" id="mno:Mnod_1399"/>
<dbReference type="eggNOG" id="ENOG5032RPY">
    <property type="taxonomic scope" value="Bacteria"/>
</dbReference>
<name>B8IM54_METNO</name>
<protein>
    <submittedName>
        <fullName evidence="1">Uncharacterized protein</fullName>
    </submittedName>
</protein>
<dbReference type="EMBL" id="CP001349">
    <property type="protein sequence ID" value="ACL56398.1"/>
    <property type="molecule type" value="Genomic_DNA"/>
</dbReference>
<evidence type="ECO:0000313" key="1">
    <source>
        <dbReference type="EMBL" id="ACL56398.1"/>
    </source>
</evidence>
<gene>
    <name evidence="1" type="ordered locus">Mnod_1399</name>
</gene>
<organism evidence="1 2">
    <name type="scientific">Methylobacterium nodulans (strain LMG 21967 / CNCM I-2342 / ORS 2060)</name>
    <dbReference type="NCBI Taxonomy" id="460265"/>
    <lineage>
        <taxon>Bacteria</taxon>
        <taxon>Pseudomonadati</taxon>
        <taxon>Pseudomonadota</taxon>
        <taxon>Alphaproteobacteria</taxon>
        <taxon>Hyphomicrobiales</taxon>
        <taxon>Methylobacteriaceae</taxon>
        <taxon>Methylobacterium</taxon>
    </lineage>
</organism>